<feature type="compositionally biased region" description="Basic and acidic residues" evidence="1">
    <location>
        <begin position="221"/>
        <end position="235"/>
    </location>
</feature>
<keyword evidence="3" id="KW-1185">Reference proteome</keyword>
<sequence length="684" mass="75749">MTRIEAQLAKLMEASHMFTEEWNRRGVPSVVRPQLQSFQYISTLHRRLMVERGNTRQTHDQSLAVIEQARAYFTRVNYPLRKGETPAYPPFVPSSNLFGKIPAEVAMARNTHVAARDNGQLQAPQRPASTPHATPLLPSPAVSNVRIPQRRSAYHSHHPAGALSRQTLHLSQPSSHTLSSAQPRVKEHLHDLSIDMQPPPSIKRKRGRPFKNVVLRTRKPQFRDSTHDDDNDVRRSVRVRNKRVNYADTATSQEASREPSPEKSDISGSSPMKSDESASPVRSSDDRRLMSSSQPSTRKPQKQVSSLGDRLNDWARQSKLAEATTPMQRRVMPGMKDLLNSSPANGSPMSNITTSSPVQTVGTGLQLSMARSSHPTGPKYSMSDPTGLDMVQQQQTQAEFNLRPDIMHPQHSSTRRPERPHFFGPATLADTRMATLPGATKWLVHGQYVQDLSRPHVTSSPFPTAQAFNPILQHSTSGCRSGSFAAPGTQPFGFRKDSAIGHFESPPTHSLPPMLSPNYGNLRRSFSASTLLTPPVMPSNDMETSEPRKRKQATGTTEEASKCMRLSFPGEQTAAGITRNTDWLLSQGLERTPAPRNTYHGPVGSDVKAELAESHDDGNLSASPAPRLAPTAVMSMPEFEIGSHEGMEPPLIHQDEQESSQYDVEFSDNIDWGTPYEENDAELV</sequence>
<feature type="region of interest" description="Disordered" evidence="1">
    <location>
        <begin position="639"/>
        <end position="663"/>
    </location>
</feature>
<feature type="region of interest" description="Disordered" evidence="1">
    <location>
        <begin position="529"/>
        <end position="561"/>
    </location>
</feature>
<feature type="compositionally biased region" description="Basic and acidic residues" evidence="1">
    <location>
        <begin position="255"/>
        <end position="265"/>
    </location>
</feature>
<evidence type="ECO:0000256" key="1">
    <source>
        <dbReference type="SAM" id="MobiDB-lite"/>
    </source>
</evidence>
<name>A0AAN6JY93_9PEZI</name>
<evidence type="ECO:0000313" key="2">
    <source>
        <dbReference type="EMBL" id="KAK0954043.1"/>
    </source>
</evidence>
<proteinExistence type="predicted"/>
<dbReference type="EMBL" id="JAUJLE010000522">
    <property type="protein sequence ID" value="KAK0954043.1"/>
    <property type="molecule type" value="Genomic_DNA"/>
</dbReference>
<gene>
    <name evidence="2" type="ORF">LTR91_023507</name>
</gene>
<reference evidence="2" key="1">
    <citation type="submission" date="2023-06" db="EMBL/GenBank/DDBJ databases">
        <title>Black Yeasts Isolated from many extreme environments.</title>
        <authorList>
            <person name="Coleine C."/>
            <person name="Stajich J.E."/>
            <person name="Selbmann L."/>
        </authorList>
    </citation>
    <scope>NUCLEOTIDE SEQUENCE</scope>
    <source>
        <strain evidence="2">CCFEE 5200</strain>
    </source>
</reference>
<protein>
    <submittedName>
        <fullName evidence="2">Uncharacterized protein</fullName>
    </submittedName>
</protein>
<dbReference type="AlphaFoldDB" id="A0AAN6JY93"/>
<accession>A0AAN6JY93</accession>
<feature type="compositionally biased region" description="Polar residues" evidence="1">
    <location>
        <begin position="294"/>
        <end position="306"/>
    </location>
</feature>
<feature type="region of interest" description="Disordered" evidence="1">
    <location>
        <begin position="341"/>
        <end position="362"/>
    </location>
</feature>
<organism evidence="2 3">
    <name type="scientific">Friedmanniomyces endolithicus</name>
    <dbReference type="NCBI Taxonomy" id="329885"/>
    <lineage>
        <taxon>Eukaryota</taxon>
        <taxon>Fungi</taxon>
        <taxon>Dikarya</taxon>
        <taxon>Ascomycota</taxon>
        <taxon>Pezizomycotina</taxon>
        <taxon>Dothideomycetes</taxon>
        <taxon>Dothideomycetidae</taxon>
        <taxon>Mycosphaerellales</taxon>
        <taxon>Teratosphaeriaceae</taxon>
        <taxon>Friedmanniomyces</taxon>
    </lineage>
</organism>
<dbReference type="Proteomes" id="UP001175353">
    <property type="component" value="Unassembled WGS sequence"/>
</dbReference>
<evidence type="ECO:0000313" key="3">
    <source>
        <dbReference type="Proteomes" id="UP001175353"/>
    </source>
</evidence>
<feature type="region of interest" description="Disordered" evidence="1">
    <location>
        <begin position="191"/>
        <end position="312"/>
    </location>
</feature>
<comment type="caution">
    <text evidence="2">The sequence shown here is derived from an EMBL/GenBank/DDBJ whole genome shotgun (WGS) entry which is preliminary data.</text>
</comment>